<feature type="compositionally biased region" description="Polar residues" evidence="5">
    <location>
        <begin position="256"/>
        <end position="270"/>
    </location>
</feature>
<dbReference type="EMBL" id="CAJPDS010000006">
    <property type="protein sequence ID" value="CAF9908214.1"/>
    <property type="molecule type" value="Genomic_DNA"/>
</dbReference>
<gene>
    <name evidence="6" type="ORF">HETSPECPRED_008018</name>
</gene>
<keyword evidence="3" id="KW-0560">Oxidoreductase</keyword>
<reference evidence="6" key="1">
    <citation type="submission" date="2021-03" db="EMBL/GenBank/DDBJ databases">
        <authorList>
            <person name="Tagirdzhanova G."/>
        </authorList>
    </citation>
    <scope>NUCLEOTIDE SEQUENCE</scope>
</reference>
<dbReference type="PRINTS" id="PR00080">
    <property type="entry name" value="SDRFAMILY"/>
</dbReference>
<dbReference type="PRINTS" id="PR00081">
    <property type="entry name" value="GDHRDH"/>
</dbReference>
<dbReference type="GO" id="GO:0016491">
    <property type="term" value="F:oxidoreductase activity"/>
    <property type="evidence" value="ECO:0007669"/>
    <property type="project" value="UniProtKB-KW"/>
</dbReference>
<dbReference type="SUPFAM" id="SSF51735">
    <property type="entry name" value="NAD(P)-binding Rossmann-fold domains"/>
    <property type="match status" value="1"/>
</dbReference>
<keyword evidence="7" id="KW-1185">Reference proteome</keyword>
<sequence length="270" mass="28846">MATGKKTNEELKASKLFDVSGFTAVVTGGGTGIGLMITQALVSNGARVYITGRREEALHSVVDQYNTGPGEIIALPGDISIKDDIKRLADELTQKESKGIHLLVNNAAIARDNHTRFSTAGKPDFKSAQSISQHLMQSEPEEWQETFNTNLTGQFFVTAALLPLLEKGRNSVSGYTSSVVNIASISGVMKGTSSGQFAYATSKAGFIHLTRMMATTFAETKIRVNCIAPGIFPSEMTAGSSGDDQKSTLDMEMSNPAGTFQIRSLPEGNN</sequence>
<evidence type="ECO:0000256" key="2">
    <source>
        <dbReference type="ARBA" id="ARBA00022857"/>
    </source>
</evidence>
<accession>A0A8H3IC73</accession>
<comment type="caution">
    <text evidence="6">The sequence shown here is derived from an EMBL/GenBank/DDBJ whole genome shotgun (WGS) entry which is preliminary data.</text>
</comment>
<evidence type="ECO:0000313" key="7">
    <source>
        <dbReference type="Proteomes" id="UP000664521"/>
    </source>
</evidence>
<comment type="similarity">
    <text evidence="1 4">Belongs to the short-chain dehydrogenases/reductases (SDR) family.</text>
</comment>
<evidence type="ECO:0000256" key="5">
    <source>
        <dbReference type="SAM" id="MobiDB-lite"/>
    </source>
</evidence>
<feature type="region of interest" description="Disordered" evidence="5">
    <location>
        <begin position="235"/>
        <end position="270"/>
    </location>
</feature>
<dbReference type="InterPro" id="IPR052178">
    <property type="entry name" value="Sec_Metab_Biosynth_SDR"/>
</dbReference>
<evidence type="ECO:0000256" key="1">
    <source>
        <dbReference type="ARBA" id="ARBA00006484"/>
    </source>
</evidence>
<evidence type="ECO:0000256" key="4">
    <source>
        <dbReference type="RuleBase" id="RU000363"/>
    </source>
</evidence>
<dbReference type="InterPro" id="IPR002347">
    <property type="entry name" value="SDR_fam"/>
</dbReference>
<proteinExistence type="inferred from homology"/>
<keyword evidence="2" id="KW-0521">NADP</keyword>
<evidence type="ECO:0000256" key="3">
    <source>
        <dbReference type="ARBA" id="ARBA00023002"/>
    </source>
</evidence>
<dbReference type="Pfam" id="PF00106">
    <property type="entry name" value="adh_short"/>
    <property type="match status" value="1"/>
</dbReference>
<organism evidence="6 7">
    <name type="scientific">Heterodermia speciosa</name>
    <dbReference type="NCBI Taxonomy" id="116794"/>
    <lineage>
        <taxon>Eukaryota</taxon>
        <taxon>Fungi</taxon>
        <taxon>Dikarya</taxon>
        <taxon>Ascomycota</taxon>
        <taxon>Pezizomycotina</taxon>
        <taxon>Lecanoromycetes</taxon>
        <taxon>OSLEUM clade</taxon>
        <taxon>Lecanoromycetidae</taxon>
        <taxon>Caliciales</taxon>
        <taxon>Physciaceae</taxon>
        <taxon>Heterodermia</taxon>
    </lineage>
</organism>
<name>A0A8H3IC73_9LECA</name>
<dbReference type="PANTHER" id="PTHR43618:SF4">
    <property type="entry name" value="SHORT CHAIN DEHYDROGENASE_REDUCTASE FAMILY (AFU_ORTHOLOGUE AFUA_7G04540)"/>
    <property type="match status" value="1"/>
</dbReference>
<dbReference type="Proteomes" id="UP000664521">
    <property type="component" value="Unassembled WGS sequence"/>
</dbReference>
<dbReference type="OrthoDB" id="2898618at2759"/>
<dbReference type="CDD" id="cd05233">
    <property type="entry name" value="SDR_c"/>
    <property type="match status" value="1"/>
</dbReference>
<dbReference type="AlphaFoldDB" id="A0A8H3IC73"/>
<dbReference type="PANTHER" id="PTHR43618">
    <property type="entry name" value="7-ALPHA-HYDROXYSTEROID DEHYDROGENASE"/>
    <property type="match status" value="1"/>
</dbReference>
<dbReference type="Gene3D" id="3.40.50.720">
    <property type="entry name" value="NAD(P)-binding Rossmann-like Domain"/>
    <property type="match status" value="1"/>
</dbReference>
<dbReference type="InterPro" id="IPR036291">
    <property type="entry name" value="NAD(P)-bd_dom_sf"/>
</dbReference>
<protein>
    <submittedName>
        <fullName evidence="6">Uncharacterized protein</fullName>
    </submittedName>
</protein>
<evidence type="ECO:0000313" key="6">
    <source>
        <dbReference type="EMBL" id="CAF9908214.1"/>
    </source>
</evidence>